<evidence type="ECO:0000313" key="3">
    <source>
        <dbReference type="EMBL" id="VDM41746.1"/>
    </source>
</evidence>
<evidence type="ECO:0008006" key="5">
    <source>
        <dbReference type="Google" id="ProtNLM"/>
    </source>
</evidence>
<dbReference type="EMBL" id="UYWY01020495">
    <property type="protein sequence ID" value="VDM41746.1"/>
    <property type="molecule type" value="Genomic_DNA"/>
</dbReference>
<protein>
    <recommendedName>
        <fullName evidence="5">PB1 domain-containing protein</fullName>
    </recommendedName>
</protein>
<feature type="region of interest" description="Disordered" evidence="1">
    <location>
        <begin position="89"/>
        <end position="109"/>
    </location>
</feature>
<dbReference type="Proteomes" id="UP000031036">
    <property type="component" value="Unassembled WGS sequence"/>
</dbReference>
<reference evidence="2 4" key="1">
    <citation type="submission" date="2014-11" db="EMBL/GenBank/DDBJ databases">
        <title>Genetic blueprint of the zoonotic pathogen Toxocara canis.</title>
        <authorList>
            <person name="Zhu X.-Q."/>
            <person name="Korhonen P.K."/>
            <person name="Cai H."/>
            <person name="Young N.D."/>
            <person name="Nejsum P."/>
            <person name="von Samson-Himmelstjerna G."/>
            <person name="Boag P.R."/>
            <person name="Tan P."/>
            <person name="Li Q."/>
            <person name="Min J."/>
            <person name="Yang Y."/>
            <person name="Wang X."/>
            <person name="Fang X."/>
            <person name="Hall R.S."/>
            <person name="Hofmann A."/>
            <person name="Sternberg P.W."/>
            <person name="Jex A.R."/>
            <person name="Gasser R.B."/>
        </authorList>
    </citation>
    <scope>NUCLEOTIDE SEQUENCE [LARGE SCALE GENOMIC DNA]</scope>
    <source>
        <strain evidence="2">PN_DK_2014</strain>
    </source>
</reference>
<keyword evidence="4" id="KW-1185">Reference proteome</keyword>
<dbReference type="AlphaFoldDB" id="A0A0B2VIY3"/>
<name>A0A0B2VIY3_TOXCA</name>
<proteinExistence type="predicted"/>
<dbReference type="Pfam" id="PF17618">
    <property type="entry name" value="SL4P"/>
    <property type="match status" value="1"/>
</dbReference>
<dbReference type="EMBL" id="JPKZ01001541">
    <property type="protein sequence ID" value="KHN81402.1"/>
    <property type="molecule type" value="Genomic_DNA"/>
</dbReference>
<evidence type="ECO:0000313" key="4">
    <source>
        <dbReference type="Proteomes" id="UP000031036"/>
    </source>
</evidence>
<gene>
    <name evidence="2" type="ORF">Tcan_05959</name>
    <name evidence="3" type="ORF">TCNE_LOCUS10425</name>
</gene>
<dbReference type="InterPro" id="IPR035127">
    <property type="entry name" value="SL4P"/>
</dbReference>
<organism evidence="2 4">
    <name type="scientific">Toxocara canis</name>
    <name type="common">Canine roundworm</name>
    <dbReference type="NCBI Taxonomy" id="6265"/>
    <lineage>
        <taxon>Eukaryota</taxon>
        <taxon>Metazoa</taxon>
        <taxon>Ecdysozoa</taxon>
        <taxon>Nematoda</taxon>
        <taxon>Chromadorea</taxon>
        <taxon>Rhabditida</taxon>
        <taxon>Spirurina</taxon>
        <taxon>Ascaridomorpha</taxon>
        <taxon>Ascaridoidea</taxon>
        <taxon>Toxocaridae</taxon>
        <taxon>Toxocara</taxon>
    </lineage>
</organism>
<evidence type="ECO:0000256" key="1">
    <source>
        <dbReference type="SAM" id="MobiDB-lite"/>
    </source>
</evidence>
<evidence type="ECO:0000313" key="2">
    <source>
        <dbReference type="EMBL" id="KHN81402.1"/>
    </source>
</evidence>
<accession>A0A0B2VIY3</accession>
<sequence length="186" mass="20946">MSHSIQFKWFNGQLTRRFCVCYEDATDLFDSLIKKMTQSGFVRAQENVFWIDSDGERILLEDGESMQVALNLHANNSVILLESAAAEDGVATGDRRTTSHGPRRGPFHDFPPFPRGPFSDFSPPGGDPFSDFPHSHRGGCFSGFRGFHRGGHFPGFRGFHRGPPPHEPHHAFPSYPPATFYFEETM</sequence>
<reference evidence="3" key="2">
    <citation type="submission" date="2018-11" db="EMBL/GenBank/DDBJ databases">
        <authorList>
            <consortium name="Pathogen Informatics"/>
        </authorList>
    </citation>
    <scope>NUCLEOTIDE SEQUENCE [LARGE SCALE GENOMIC DNA]</scope>
</reference>